<feature type="coiled-coil region" evidence="1">
    <location>
        <begin position="185"/>
        <end position="296"/>
    </location>
</feature>
<dbReference type="Proteomes" id="UP000688137">
    <property type="component" value="Unassembled WGS sequence"/>
</dbReference>
<proteinExistence type="predicted"/>
<evidence type="ECO:0000256" key="1">
    <source>
        <dbReference type="SAM" id="Coils"/>
    </source>
</evidence>
<feature type="transmembrane region" description="Helical" evidence="2">
    <location>
        <begin position="55"/>
        <end position="80"/>
    </location>
</feature>
<dbReference type="OMA" id="KINQQYL"/>
<organism evidence="3 4">
    <name type="scientific">Paramecium primaurelia</name>
    <dbReference type="NCBI Taxonomy" id="5886"/>
    <lineage>
        <taxon>Eukaryota</taxon>
        <taxon>Sar</taxon>
        <taxon>Alveolata</taxon>
        <taxon>Ciliophora</taxon>
        <taxon>Intramacronucleata</taxon>
        <taxon>Oligohymenophorea</taxon>
        <taxon>Peniculida</taxon>
        <taxon>Parameciidae</taxon>
        <taxon>Paramecium</taxon>
    </lineage>
</organism>
<gene>
    <name evidence="3" type="ORF">PPRIM_AZ9-3.1.T0050050</name>
</gene>
<dbReference type="AlphaFoldDB" id="A0A8S1JPK9"/>
<evidence type="ECO:0000313" key="4">
    <source>
        <dbReference type="Proteomes" id="UP000688137"/>
    </source>
</evidence>
<feature type="coiled-coil region" evidence="1">
    <location>
        <begin position="430"/>
        <end position="464"/>
    </location>
</feature>
<keyword evidence="2" id="KW-1133">Transmembrane helix</keyword>
<keyword evidence="4" id="KW-1185">Reference proteome</keyword>
<sequence length="521" mass="59796">MNKVEFNIQKLLIKYSKINQQYLKVDFQMTFLMFCILMNLNYFDLQSLLFYLLNYHIYCLYSILQYLYILIIFSIIEYIISDLNYVRYMFNSIFMTSNILQQKLVNSLYLKQNKTSFIEEQKRLTFFFVSILLQMKTIILALALIVLASSTQADVIATIKKIDQSPFGRTLFDTIWLELQTGDPLDRLLQTLTDLEDRYVAEQKEDDARNHEYQDACTVDISAFDKDLAESNRKKIELEARLEGQLYPQRGILQGLVAQKQAEVKGYQKDLDELDAQRAEENADFEEKVLEHQEATAIIAEARRLFADNIEHESFIQKGKATRQPVHKFTKEVASMIQKHFTQSAKKAAKFQHRKGYSKLFKAFATIASKVEQLADAGAVSKIIDLADELLAKIADSLSLLRFAEDKRVEAYKKSRNFVVISLTVAGTALANAQSDLAALNDVIAQVEASLDTTNQRIENVTADRTDRFTQCEEAVQDYQDARSARTSDRDVVSQTIGLVNKELRTLREQLALRQSAGEEI</sequence>
<protein>
    <submittedName>
        <fullName evidence="3">Uncharacterized protein</fullName>
    </submittedName>
</protein>
<keyword evidence="2" id="KW-0812">Transmembrane</keyword>
<feature type="transmembrane region" description="Helical" evidence="2">
    <location>
        <begin position="21"/>
        <end position="43"/>
    </location>
</feature>
<accession>A0A8S1JPK9</accession>
<dbReference type="EMBL" id="CAJJDM010000002">
    <property type="protein sequence ID" value="CAD8043399.1"/>
    <property type="molecule type" value="Genomic_DNA"/>
</dbReference>
<keyword evidence="2" id="KW-0472">Membrane</keyword>
<comment type="caution">
    <text evidence="3">The sequence shown here is derived from an EMBL/GenBank/DDBJ whole genome shotgun (WGS) entry which is preliminary data.</text>
</comment>
<reference evidence="3" key="1">
    <citation type="submission" date="2021-01" db="EMBL/GenBank/DDBJ databases">
        <authorList>
            <consortium name="Genoscope - CEA"/>
            <person name="William W."/>
        </authorList>
    </citation>
    <scope>NUCLEOTIDE SEQUENCE</scope>
</reference>
<keyword evidence="1" id="KW-0175">Coiled coil</keyword>
<name>A0A8S1JPK9_PARPR</name>
<evidence type="ECO:0000256" key="2">
    <source>
        <dbReference type="SAM" id="Phobius"/>
    </source>
</evidence>
<evidence type="ECO:0000313" key="3">
    <source>
        <dbReference type="EMBL" id="CAD8043399.1"/>
    </source>
</evidence>
<feature type="transmembrane region" description="Helical" evidence="2">
    <location>
        <begin position="124"/>
        <end position="148"/>
    </location>
</feature>